<reference evidence="5" key="3">
    <citation type="submission" date="2021-06" db="EMBL/GenBank/DDBJ databases">
        <title>Genomic Description and Analysis of Intracellular Bacteria, Candidatus Berkiella cookevillensis and Candidatus Berkiella aquae.</title>
        <authorList>
            <person name="Kidane D.T."/>
            <person name="Mehari Y.T."/>
            <person name="Rice F.C."/>
            <person name="Arivett B.A."/>
            <person name="Farone A.L."/>
            <person name="Berk S.G."/>
            <person name="Farone M.B."/>
        </authorList>
    </citation>
    <scope>NUCLEOTIDE SEQUENCE</scope>
    <source>
        <strain evidence="5">CC99</strain>
    </source>
</reference>
<gene>
    <name evidence="4" type="primary">dnaJ_2</name>
    <name evidence="5" type="ORF">CC99x_012875</name>
    <name evidence="4" type="ORF">CC99x_02307</name>
</gene>
<proteinExistence type="predicted"/>
<evidence type="ECO:0000313" key="6">
    <source>
        <dbReference type="Proteomes" id="UP000051494"/>
    </source>
</evidence>
<protein>
    <submittedName>
        <fullName evidence="4">Chaperone protein DnaJ</fullName>
    </submittedName>
    <submittedName>
        <fullName evidence="5">J domain-containing protein</fullName>
    </submittedName>
</protein>
<dbReference type="PANTHER" id="PTHR43948">
    <property type="entry name" value="DNAJ HOMOLOG SUBFAMILY B"/>
    <property type="match status" value="1"/>
</dbReference>
<keyword evidence="1" id="KW-0143">Chaperone</keyword>
<sequence length="352" mass="41010">MNRQEALVILGFKSSANPIESEIKKAFQKSVLKCHPDKLVYPKDATEIEKELYLKEKTQEFQEIQTARDYLLDPSKQNKENEKDNTETVYPMRRPSHIYSDMWGCQFGNKNSKYGIAFSFYQKSKTGEKILNNHDNGDYFFNSFDELIHFEWMLKWTNCFKIMLASDNFIPEGGQKIVDAIKYNPHIFEVKIHGNVLTKNEKEKLDKILYKRNYPEVIKENFNKILKDMTLRFSITGLLLGCCFLYSSITIGIPCAIFGYFLGNRIAKWQHNQLIKASECFELEDERSKKISHAECESIKAGIAAKNWSGYFKSYTNYYTFTQRKSFLAGMAFSLSNDTKIVSKINKMLKKP</sequence>
<organism evidence="4">
    <name type="scientific">Candidatus Berkiella cookevillensis</name>
    <dbReference type="NCBI Taxonomy" id="437022"/>
    <lineage>
        <taxon>Bacteria</taxon>
        <taxon>Pseudomonadati</taxon>
        <taxon>Pseudomonadota</taxon>
        <taxon>Gammaproteobacteria</taxon>
        <taxon>Candidatus Berkiellales</taxon>
        <taxon>Candidatus Berkiellaceae</taxon>
        <taxon>Candidatus Berkiella</taxon>
    </lineage>
</organism>
<dbReference type="GO" id="GO:0005737">
    <property type="term" value="C:cytoplasm"/>
    <property type="evidence" value="ECO:0007669"/>
    <property type="project" value="TreeGrafter"/>
</dbReference>
<dbReference type="EMBL" id="LKHV01000016">
    <property type="protein sequence ID" value="KRG17446.1"/>
    <property type="molecule type" value="Genomic_DNA"/>
</dbReference>
<name>A0A0Q9Y9L4_9GAMM</name>
<keyword evidence="2" id="KW-0812">Transmembrane</keyword>
<evidence type="ECO:0000259" key="3">
    <source>
        <dbReference type="PROSITE" id="PS50076"/>
    </source>
</evidence>
<evidence type="ECO:0000256" key="1">
    <source>
        <dbReference type="ARBA" id="ARBA00023186"/>
    </source>
</evidence>
<feature type="domain" description="J" evidence="3">
    <location>
        <begin position="5"/>
        <end position="87"/>
    </location>
</feature>
<dbReference type="PROSITE" id="PS50076">
    <property type="entry name" value="DNAJ_2"/>
    <property type="match status" value="1"/>
</dbReference>
<feature type="transmembrane region" description="Helical" evidence="2">
    <location>
        <begin position="238"/>
        <end position="262"/>
    </location>
</feature>
<dbReference type="Gene3D" id="1.10.287.110">
    <property type="entry name" value="DnaJ domain"/>
    <property type="match status" value="1"/>
</dbReference>
<dbReference type="AlphaFoldDB" id="A0A0Q9Y9L4"/>
<evidence type="ECO:0000256" key="2">
    <source>
        <dbReference type="SAM" id="Phobius"/>
    </source>
</evidence>
<dbReference type="CDD" id="cd06257">
    <property type="entry name" value="DnaJ"/>
    <property type="match status" value="1"/>
</dbReference>
<dbReference type="GO" id="GO:0051087">
    <property type="term" value="F:protein-folding chaperone binding"/>
    <property type="evidence" value="ECO:0007669"/>
    <property type="project" value="TreeGrafter"/>
</dbReference>
<dbReference type="PANTHER" id="PTHR43948:SF10">
    <property type="entry name" value="MRJ, ISOFORM E"/>
    <property type="match status" value="1"/>
</dbReference>
<comment type="caution">
    <text evidence="4">The sequence shown here is derived from an EMBL/GenBank/DDBJ whole genome shotgun (WGS) entry which is preliminary data.</text>
</comment>
<dbReference type="InterPro" id="IPR001623">
    <property type="entry name" value="DnaJ_domain"/>
</dbReference>
<dbReference type="GO" id="GO:0051082">
    <property type="term" value="F:unfolded protein binding"/>
    <property type="evidence" value="ECO:0007669"/>
    <property type="project" value="TreeGrafter"/>
</dbReference>
<dbReference type="SUPFAM" id="SSF46565">
    <property type="entry name" value="Chaperone J-domain"/>
    <property type="match status" value="1"/>
</dbReference>
<dbReference type="OrthoDB" id="9775658at2"/>
<dbReference type="EMBL" id="LKHV02000002">
    <property type="protein sequence ID" value="MCS5709793.1"/>
    <property type="molecule type" value="Genomic_DNA"/>
</dbReference>
<evidence type="ECO:0000313" key="5">
    <source>
        <dbReference type="EMBL" id="MCS5709793.1"/>
    </source>
</evidence>
<reference evidence="4" key="1">
    <citation type="submission" date="2015-09" db="EMBL/GenBank/DDBJ databases">
        <title>Draft Genome Sequences of Two Novel Amoeba-resistant Intranuclear Bacteria, Candidatus Berkiella cookevillensis and Candidatus Berkiella aquae.</title>
        <authorList>
            <person name="Mehari Y.T."/>
            <person name="Arivett B.A."/>
            <person name="Farone A.L."/>
            <person name="Gunderson J.H."/>
            <person name="Farone M.B."/>
        </authorList>
    </citation>
    <scope>NUCLEOTIDE SEQUENCE [LARGE SCALE GENOMIC DNA]</scope>
    <source>
        <strain evidence="4">CC99</strain>
    </source>
</reference>
<keyword evidence="2" id="KW-0472">Membrane</keyword>
<dbReference type="Proteomes" id="UP000051494">
    <property type="component" value="Unassembled WGS sequence"/>
</dbReference>
<dbReference type="RefSeq" id="WP_057625404.1">
    <property type="nucleotide sequence ID" value="NZ_LKHV02000002.1"/>
</dbReference>
<evidence type="ECO:0000313" key="4">
    <source>
        <dbReference type="EMBL" id="KRG17446.1"/>
    </source>
</evidence>
<keyword evidence="2" id="KW-1133">Transmembrane helix</keyword>
<accession>A0A0Q9Y9L4</accession>
<dbReference type="GO" id="GO:0044183">
    <property type="term" value="F:protein folding chaperone"/>
    <property type="evidence" value="ECO:0007669"/>
    <property type="project" value="TreeGrafter"/>
</dbReference>
<reference evidence="5" key="2">
    <citation type="journal article" date="2016" name="Genome Announc.">
        <title>Draft Genome Sequences of Two Novel Amoeba-Resistant Intranuclear Bacteria, 'Candidatus Berkiella cookevillensis' and 'Candidatus Berkiella aquae'.</title>
        <authorList>
            <person name="Mehari Y.T."/>
            <person name="Arivett B.A."/>
            <person name="Farone A.L."/>
            <person name="Gunderson J.H."/>
            <person name="Farone M.B."/>
        </authorList>
    </citation>
    <scope>NUCLEOTIDE SEQUENCE</scope>
    <source>
        <strain evidence="5">CC99</strain>
    </source>
</reference>
<keyword evidence="6" id="KW-1185">Reference proteome</keyword>
<dbReference type="InterPro" id="IPR036869">
    <property type="entry name" value="J_dom_sf"/>
</dbReference>
<dbReference type="Pfam" id="PF00226">
    <property type="entry name" value="DnaJ"/>
    <property type="match status" value="1"/>
</dbReference>